<evidence type="ECO:0000256" key="5">
    <source>
        <dbReference type="ARBA" id="ARBA00023163"/>
    </source>
</evidence>
<dbReference type="Pfam" id="PF00010">
    <property type="entry name" value="HLH"/>
    <property type="match status" value="1"/>
</dbReference>
<comment type="caution">
    <text evidence="8">The sequence shown here is derived from an EMBL/GenBank/DDBJ whole genome shotgun (WGS) entry which is preliminary data.</text>
</comment>
<keyword evidence="3" id="KW-0805">Transcription regulation</keyword>
<evidence type="ECO:0000256" key="3">
    <source>
        <dbReference type="ARBA" id="ARBA00023015"/>
    </source>
</evidence>
<organism evidence="8 9">
    <name type="scientific">Zostera marina</name>
    <name type="common">Eelgrass</name>
    <dbReference type="NCBI Taxonomy" id="29655"/>
    <lineage>
        <taxon>Eukaryota</taxon>
        <taxon>Viridiplantae</taxon>
        <taxon>Streptophyta</taxon>
        <taxon>Embryophyta</taxon>
        <taxon>Tracheophyta</taxon>
        <taxon>Spermatophyta</taxon>
        <taxon>Magnoliopsida</taxon>
        <taxon>Liliopsida</taxon>
        <taxon>Zosteraceae</taxon>
        <taxon>Zostera</taxon>
    </lineage>
</organism>
<evidence type="ECO:0000313" key="9">
    <source>
        <dbReference type="Proteomes" id="UP000036987"/>
    </source>
</evidence>
<dbReference type="FunFam" id="4.10.280.10:FF:000046">
    <property type="entry name" value="Transcription factor bHLH83"/>
    <property type="match status" value="1"/>
</dbReference>
<dbReference type="PANTHER" id="PTHR45914:SF59">
    <property type="entry name" value="TRANSCRIPTION FACTOR BHLH83-LIKE"/>
    <property type="match status" value="1"/>
</dbReference>
<dbReference type="GO" id="GO:0000978">
    <property type="term" value="F:RNA polymerase II cis-regulatory region sequence-specific DNA binding"/>
    <property type="evidence" value="ECO:0000318"/>
    <property type="project" value="GO_Central"/>
</dbReference>
<keyword evidence="5" id="KW-0804">Transcription</keyword>
<protein>
    <recommendedName>
        <fullName evidence="7">BHLH domain-containing protein</fullName>
    </recommendedName>
</protein>
<evidence type="ECO:0000256" key="2">
    <source>
        <dbReference type="ARBA" id="ARBA00005510"/>
    </source>
</evidence>
<feature type="domain" description="BHLH" evidence="7">
    <location>
        <begin position="223"/>
        <end position="272"/>
    </location>
</feature>
<comment type="similarity">
    <text evidence="2">Belongs to the bHLH protein family.</text>
</comment>
<dbReference type="SUPFAM" id="SSF47459">
    <property type="entry name" value="HLH, helix-loop-helix DNA-binding domain"/>
    <property type="match status" value="1"/>
</dbReference>
<dbReference type="EMBL" id="LFYR01000857">
    <property type="protein sequence ID" value="KMZ68234.1"/>
    <property type="molecule type" value="Genomic_DNA"/>
</dbReference>
<evidence type="ECO:0000256" key="6">
    <source>
        <dbReference type="ARBA" id="ARBA00023242"/>
    </source>
</evidence>
<dbReference type="GO" id="GO:0046983">
    <property type="term" value="F:protein dimerization activity"/>
    <property type="evidence" value="ECO:0007669"/>
    <property type="project" value="InterPro"/>
</dbReference>
<dbReference type="OrthoDB" id="687495at2759"/>
<dbReference type="InterPro" id="IPR045843">
    <property type="entry name" value="IND-like"/>
</dbReference>
<gene>
    <name evidence="8" type="ORF">ZOSMA_246G00260</name>
</gene>
<sequence>MAISNFSHGSMFHCDLPGGNLDYVSPGLFGLMDQTDDCYDMERLLDYSIHPHTHLMSILEYQNIEGGGSGLSEPVFAVDFPPTRSTGELLLPRYNNKPAVSNYGNDCNYPAWYDSTSSKSNMVSFDRLGNLSDVPNQLLQGTGVIAYNSEETAMEDRILEEQLRWLYSGDNIDHCDGLLGSALKRPSKASIDDDTVANKKRRCIFTSGGGGMKRKSSSKTMTACKDPQIIAAKMRREKIRERLKVLQELVPNNTKVDLVTMLEKSISYVKFLQLQVKVLETDEIWAGNDNRNGGRTLADLKDEEKEAIDAILSSNVQTCSSTASVHLEQY</sequence>
<proteinExistence type="inferred from homology"/>
<dbReference type="GO" id="GO:0048766">
    <property type="term" value="P:root hair initiation"/>
    <property type="evidence" value="ECO:0007669"/>
    <property type="project" value="UniProtKB-ARBA"/>
</dbReference>
<dbReference type="PROSITE" id="PS50888">
    <property type="entry name" value="BHLH"/>
    <property type="match status" value="1"/>
</dbReference>
<evidence type="ECO:0000259" key="7">
    <source>
        <dbReference type="PROSITE" id="PS50888"/>
    </source>
</evidence>
<dbReference type="AlphaFoldDB" id="A0A0K9PGY3"/>
<comment type="subcellular location">
    <subcellularLocation>
        <location evidence="1">Nucleus</location>
    </subcellularLocation>
</comment>
<keyword evidence="4" id="KW-0238">DNA-binding</keyword>
<name>A0A0K9PGY3_ZOSMR</name>
<dbReference type="PANTHER" id="PTHR45914">
    <property type="entry name" value="TRANSCRIPTION FACTOR HEC3-RELATED"/>
    <property type="match status" value="1"/>
</dbReference>
<evidence type="ECO:0000256" key="4">
    <source>
        <dbReference type="ARBA" id="ARBA00023125"/>
    </source>
</evidence>
<reference evidence="9" key="1">
    <citation type="journal article" date="2016" name="Nature">
        <title>The genome of the seagrass Zostera marina reveals angiosperm adaptation to the sea.</title>
        <authorList>
            <person name="Olsen J.L."/>
            <person name="Rouze P."/>
            <person name="Verhelst B."/>
            <person name="Lin Y.-C."/>
            <person name="Bayer T."/>
            <person name="Collen J."/>
            <person name="Dattolo E."/>
            <person name="De Paoli E."/>
            <person name="Dittami S."/>
            <person name="Maumus F."/>
            <person name="Michel G."/>
            <person name="Kersting A."/>
            <person name="Lauritano C."/>
            <person name="Lohaus R."/>
            <person name="Toepel M."/>
            <person name="Tonon T."/>
            <person name="Vanneste K."/>
            <person name="Amirebrahimi M."/>
            <person name="Brakel J."/>
            <person name="Bostroem C."/>
            <person name="Chovatia M."/>
            <person name="Grimwood J."/>
            <person name="Jenkins J.W."/>
            <person name="Jueterbock A."/>
            <person name="Mraz A."/>
            <person name="Stam W.T."/>
            <person name="Tice H."/>
            <person name="Bornberg-Bauer E."/>
            <person name="Green P.J."/>
            <person name="Pearson G.A."/>
            <person name="Procaccini G."/>
            <person name="Duarte C.M."/>
            <person name="Schmutz J."/>
            <person name="Reusch T.B.H."/>
            <person name="Van de Peer Y."/>
        </authorList>
    </citation>
    <scope>NUCLEOTIDE SEQUENCE [LARGE SCALE GENOMIC DNA]</scope>
    <source>
        <strain evidence="9">cv. Finnish</strain>
    </source>
</reference>
<evidence type="ECO:0000313" key="8">
    <source>
        <dbReference type="EMBL" id="KMZ68234.1"/>
    </source>
</evidence>
<dbReference type="CDD" id="cd11454">
    <property type="entry name" value="bHLH_AtIND_like"/>
    <property type="match status" value="1"/>
</dbReference>
<dbReference type="SMART" id="SM00353">
    <property type="entry name" value="HLH"/>
    <property type="match status" value="1"/>
</dbReference>
<evidence type="ECO:0000256" key="1">
    <source>
        <dbReference type="ARBA" id="ARBA00004123"/>
    </source>
</evidence>
<dbReference type="Gene3D" id="4.10.280.10">
    <property type="entry name" value="Helix-loop-helix DNA-binding domain"/>
    <property type="match status" value="1"/>
</dbReference>
<keyword evidence="6" id="KW-0539">Nucleus</keyword>
<dbReference type="GO" id="GO:0006357">
    <property type="term" value="P:regulation of transcription by RNA polymerase II"/>
    <property type="evidence" value="ECO:0000318"/>
    <property type="project" value="GO_Central"/>
</dbReference>
<dbReference type="Proteomes" id="UP000036987">
    <property type="component" value="Unassembled WGS sequence"/>
</dbReference>
<dbReference type="InterPro" id="IPR011598">
    <property type="entry name" value="bHLH_dom"/>
</dbReference>
<dbReference type="InterPro" id="IPR036638">
    <property type="entry name" value="HLH_DNA-bd_sf"/>
</dbReference>
<accession>A0A0K9PGY3</accession>
<keyword evidence="9" id="KW-1185">Reference proteome</keyword>
<dbReference type="GO" id="GO:0000981">
    <property type="term" value="F:DNA-binding transcription factor activity, RNA polymerase II-specific"/>
    <property type="evidence" value="ECO:0000318"/>
    <property type="project" value="GO_Central"/>
</dbReference>
<dbReference type="GO" id="GO:0005634">
    <property type="term" value="C:nucleus"/>
    <property type="evidence" value="ECO:0000318"/>
    <property type="project" value="GO_Central"/>
</dbReference>